<comment type="caution">
    <text evidence="2">The sequence shown here is derived from an EMBL/GenBank/DDBJ whole genome shotgun (WGS) entry which is preliminary data.</text>
</comment>
<dbReference type="EMBL" id="BAABBB010000018">
    <property type="protein sequence ID" value="GAA3542578.1"/>
    <property type="molecule type" value="Genomic_DNA"/>
</dbReference>
<keyword evidence="1" id="KW-0812">Transmembrane</keyword>
<protein>
    <recommendedName>
        <fullName evidence="4">Anti-sigma factor</fullName>
    </recommendedName>
</protein>
<keyword evidence="1" id="KW-1133">Transmembrane helix</keyword>
<reference evidence="3" key="1">
    <citation type="journal article" date="2019" name="Int. J. Syst. Evol. Microbiol.">
        <title>The Global Catalogue of Microorganisms (GCM) 10K type strain sequencing project: providing services to taxonomists for standard genome sequencing and annotation.</title>
        <authorList>
            <consortium name="The Broad Institute Genomics Platform"/>
            <consortium name="The Broad Institute Genome Sequencing Center for Infectious Disease"/>
            <person name="Wu L."/>
            <person name="Ma J."/>
        </authorList>
    </citation>
    <scope>NUCLEOTIDE SEQUENCE [LARGE SCALE GENOMIC DNA]</scope>
    <source>
        <strain evidence="3">JCM 17460</strain>
    </source>
</reference>
<dbReference type="Proteomes" id="UP001500301">
    <property type="component" value="Unassembled WGS sequence"/>
</dbReference>
<feature type="transmembrane region" description="Helical" evidence="1">
    <location>
        <begin position="46"/>
        <end position="67"/>
    </location>
</feature>
<gene>
    <name evidence="2" type="ORF">GCM10022263_32200</name>
</gene>
<evidence type="ECO:0000313" key="2">
    <source>
        <dbReference type="EMBL" id="GAA3542578.1"/>
    </source>
</evidence>
<dbReference type="RefSeq" id="WP_218233601.1">
    <property type="nucleotide sequence ID" value="NZ_BAABBB010000018.1"/>
</dbReference>
<sequence length="268" mass="27314">MTDLDHLAPLVGPALRERLRDERPDLEHLAATSLASGQQLRRRRRVMSGTVAGVAAVAAVSVAAGLVTGDGTAARDRSVATAQTSAPAAGLQVGQVLDLGDGLTGTVGKEEDALHVLGSSSEPGSGTGFAVLVSGPVDQIESWWSAGFDSLLEDWPGIVVEVSEADAAALGMFGKVDHAPASAPAGWTCEWFLVDDKATCTADDGGVASLVIRDASERDAWLSSPDKGAGPGGYTTEAHDGIFISVQGGRGTTDAEIAALGEGLAWVD</sequence>
<keyword evidence="1" id="KW-0472">Membrane</keyword>
<accession>A0ABP6VWG9</accession>
<evidence type="ECO:0000313" key="3">
    <source>
        <dbReference type="Proteomes" id="UP001500301"/>
    </source>
</evidence>
<organism evidence="2 3">
    <name type="scientific">Nocardioides daeguensis</name>
    <dbReference type="NCBI Taxonomy" id="908359"/>
    <lineage>
        <taxon>Bacteria</taxon>
        <taxon>Bacillati</taxon>
        <taxon>Actinomycetota</taxon>
        <taxon>Actinomycetes</taxon>
        <taxon>Propionibacteriales</taxon>
        <taxon>Nocardioidaceae</taxon>
        <taxon>Nocardioides</taxon>
    </lineage>
</organism>
<evidence type="ECO:0008006" key="4">
    <source>
        <dbReference type="Google" id="ProtNLM"/>
    </source>
</evidence>
<evidence type="ECO:0000256" key="1">
    <source>
        <dbReference type="SAM" id="Phobius"/>
    </source>
</evidence>
<keyword evidence="3" id="KW-1185">Reference proteome</keyword>
<name>A0ABP6VWG9_9ACTN</name>
<proteinExistence type="predicted"/>